<dbReference type="Gene3D" id="3.30.360.10">
    <property type="entry name" value="Dihydrodipicolinate Reductase, domain 2"/>
    <property type="match status" value="1"/>
</dbReference>
<dbReference type="PANTHER" id="PTHR32338:SF10">
    <property type="entry name" value="N-ACETYL-GAMMA-GLUTAMYL-PHOSPHATE REDUCTASE, CHLOROPLASTIC-RELATED"/>
    <property type="match status" value="1"/>
</dbReference>
<reference evidence="8" key="2">
    <citation type="journal article" date="2021" name="PeerJ">
        <title>Extensive microbial diversity within the chicken gut microbiome revealed by metagenomics and culture.</title>
        <authorList>
            <person name="Gilroy R."/>
            <person name="Ravi A."/>
            <person name="Getino M."/>
            <person name="Pursley I."/>
            <person name="Horton D.L."/>
            <person name="Alikhan N.F."/>
            <person name="Baker D."/>
            <person name="Gharbi K."/>
            <person name="Hall N."/>
            <person name="Watson M."/>
            <person name="Adriaenssens E.M."/>
            <person name="Foster-Nyarko E."/>
            <person name="Jarju S."/>
            <person name="Secka A."/>
            <person name="Antonio M."/>
            <person name="Oren A."/>
            <person name="Chaudhuri R.R."/>
            <person name="La Ragione R."/>
            <person name="Hildebrand F."/>
            <person name="Pallen M.J."/>
        </authorList>
    </citation>
    <scope>NUCLEOTIDE SEQUENCE</scope>
    <source>
        <strain evidence="8">CHK157-1446</strain>
    </source>
</reference>
<dbReference type="CDD" id="cd23935">
    <property type="entry name" value="AGPR_2_C"/>
    <property type="match status" value="1"/>
</dbReference>
<dbReference type="Pfam" id="PF22698">
    <property type="entry name" value="Semialdhyde_dhC_1"/>
    <property type="match status" value="1"/>
</dbReference>
<name>A0A9D1ENC9_9FIRM</name>
<reference evidence="8" key="1">
    <citation type="submission" date="2020-10" db="EMBL/GenBank/DDBJ databases">
        <authorList>
            <person name="Gilroy R."/>
        </authorList>
    </citation>
    <scope>NUCLEOTIDE SEQUENCE</scope>
    <source>
        <strain evidence="8">CHK157-1446</strain>
    </source>
</reference>
<protein>
    <recommendedName>
        <fullName evidence="6">N-acetyl-gamma-glutamyl-phosphate reductase</fullName>
        <shortName evidence="6">AGPR</shortName>
        <ecNumber evidence="6">1.2.1.38</ecNumber>
    </recommendedName>
    <alternativeName>
        <fullName evidence="6">N-acetyl-glutamate semialdehyde dehydrogenase</fullName>
        <shortName evidence="6">NAGSA dehydrogenase</shortName>
    </alternativeName>
</protein>
<comment type="similarity">
    <text evidence="6">Belongs to the NAGSA dehydrogenase family. Type 2 subfamily.</text>
</comment>
<sequence length="310" mass="34041">MKKIFIDGKSGTTGLRIYERLEQRSDIELLTLSEEERKDPKSRKRMLNMSDVSFLCLPDDAAIEAVSMLENPDTVIIDTSTAHRTNPDWAYGFPELSEEFYEKIKSSKRIAVPGCHASGFIALVRPLVSSGIISVDARLCCHSVTGYSGGGKKMIAQYEQERTDHLLDAPRQYGLTQNHKHLKEMKAVSLLNNAPVFCPIVSDFYSGMVVTVPLFKQDLLNGATAEDIKKIYKSMYNGPVVSYTDECDEGGMLSAAGLSKKDSMQVSVFGNEDRILLTARYDNLGKGASGAAVQVLNIKLGADITAGLEL</sequence>
<dbReference type="GO" id="GO:0006526">
    <property type="term" value="P:L-arginine biosynthetic process"/>
    <property type="evidence" value="ECO:0007669"/>
    <property type="project" value="UniProtKB-UniRule"/>
</dbReference>
<dbReference type="InterPro" id="IPR058924">
    <property type="entry name" value="AGPR_dimerisation_dom"/>
</dbReference>
<dbReference type="GO" id="GO:0003942">
    <property type="term" value="F:N-acetyl-gamma-glutamyl-phosphate reductase activity"/>
    <property type="evidence" value="ECO:0007669"/>
    <property type="project" value="UniProtKB-UniRule"/>
</dbReference>
<dbReference type="SMART" id="SM00859">
    <property type="entry name" value="Semialdhyde_dh"/>
    <property type="match status" value="1"/>
</dbReference>
<comment type="catalytic activity">
    <reaction evidence="6">
        <text>N-acetyl-L-glutamate 5-semialdehyde + phosphate + NADP(+) = N-acetyl-L-glutamyl 5-phosphate + NADPH + H(+)</text>
        <dbReference type="Rhea" id="RHEA:21588"/>
        <dbReference type="ChEBI" id="CHEBI:15378"/>
        <dbReference type="ChEBI" id="CHEBI:29123"/>
        <dbReference type="ChEBI" id="CHEBI:43474"/>
        <dbReference type="ChEBI" id="CHEBI:57783"/>
        <dbReference type="ChEBI" id="CHEBI:57936"/>
        <dbReference type="ChEBI" id="CHEBI:58349"/>
        <dbReference type="EC" id="1.2.1.38"/>
    </reaction>
</comment>
<evidence type="ECO:0000259" key="7">
    <source>
        <dbReference type="SMART" id="SM00859"/>
    </source>
</evidence>
<dbReference type="Proteomes" id="UP000823982">
    <property type="component" value="Unassembled WGS sequence"/>
</dbReference>
<evidence type="ECO:0000256" key="4">
    <source>
        <dbReference type="ARBA" id="ARBA00022857"/>
    </source>
</evidence>
<organism evidence="8 9">
    <name type="scientific">Candidatus Faeciplasma gallinarum</name>
    <dbReference type="NCBI Taxonomy" id="2840799"/>
    <lineage>
        <taxon>Bacteria</taxon>
        <taxon>Bacillati</taxon>
        <taxon>Bacillota</taxon>
        <taxon>Clostridia</taxon>
        <taxon>Eubacteriales</taxon>
        <taxon>Oscillospiraceae</taxon>
        <taxon>Oscillospiraceae incertae sedis</taxon>
        <taxon>Candidatus Faeciplasma</taxon>
    </lineage>
</organism>
<dbReference type="EC" id="1.2.1.38" evidence="6"/>
<dbReference type="InterPro" id="IPR036291">
    <property type="entry name" value="NAD(P)-bd_dom_sf"/>
</dbReference>
<comment type="function">
    <text evidence="6">Catalyzes the NADPH-dependent reduction of N-acetyl-5-glutamyl phosphate to yield N-acetyl-L-glutamate 5-semialdehyde.</text>
</comment>
<evidence type="ECO:0000256" key="1">
    <source>
        <dbReference type="ARBA" id="ARBA00022490"/>
    </source>
</evidence>
<gene>
    <name evidence="6 8" type="primary">argC</name>
    <name evidence="8" type="ORF">IAD01_03755</name>
</gene>
<keyword evidence="1 6" id="KW-0963">Cytoplasm</keyword>
<dbReference type="GO" id="GO:0051287">
    <property type="term" value="F:NAD binding"/>
    <property type="evidence" value="ECO:0007669"/>
    <property type="project" value="InterPro"/>
</dbReference>
<keyword evidence="4 6" id="KW-0521">NADP</keyword>
<comment type="caution">
    <text evidence="8">The sequence shown here is derived from an EMBL/GenBank/DDBJ whole genome shotgun (WGS) entry which is preliminary data.</text>
</comment>
<comment type="subcellular location">
    <subcellularLocation>
        <location evidence="6">Cytoplasm</location>
    </subcellularLocation>
</comment>
<keyword evidence="5 6" id="KW-0560">Oxidoreductase</keyword>
<evidence type="ECO:0000256" key="5">
    <source>
        <dbReference type="ARBA" id="ARBA00023002"/>
    </source>
</evidence>
<dbReference type="SUPFAM" id="SSF55347">
    <property type="entry name" value="Glyceraldehyde-3-phosphate dehydrogenase-like, C-terminal domain"/>
    <property type="match status" value="1"/>
</dbReference>
<dbReference type="InterPro" id="IPR050085">
    <property type="entry name" value="AGPR"/>
</dbReference>
<feature type="domain" description="Semialdehyde dehydrogenase NAD-binding" evidence="7">
    <location>
        <begin position="3"/>
        <end position="104"/>
    </location>
</feature>
<dbReference type="PANTHER" id="PTHR32338">
    <property type="entry name" value="N-ACETYL-GAMMA-GLUTAMYL-PHOSPHATE REDUCTASE, CHLOROPLASTIC-RELATED-RELATED"/>
    <property type="match status" value="1"/>
</dbReference>
<dbReference type="SUPFAM" id="SSF51735">
    <property type="entry name" value="NAD(P)-binding Rossmann-fold domains"/>
    <property type="match status" value="1"/>
</dbReference>
<dbReference type="HAMAP" id="MF_01110">
    <property type="entry name" value="ArgC_type2"/>
    <property type="match status" value="1"/>
</dbReference>
<evidence type="ECO:0000256" key="6">
    <source>
        <dbReference type="HAMAP-Rule" id="MF_01110"/>
    </source>
</evidence>
<keyword evidence="2 6" id="KW-0055">Arginine biosynthesis</keyword>
<evidence type="ECO:0000313" key="9">
    <source>
        <dbReference type="Proteomes" id="UP000823982"/>
    </source>
</evidence>
<dbReference type="Gene3D" id="3.40.50.720">
    <property type="entry name" value="NAD(P)-binding Rossmann-like Domain"/>
    <property type="match status" value="1"/>
</dbReference>
<dbReference type="InterPro" id="IPR000534">
    <property type="entry name" value="Semialdehyde_DH_NAD-bd"/>
</dbReference>
<evidence type="ECO:0000313" key="8">
    <source>
        <dbReference type="EMBL" id="HIS24500.1"/>
    </source>
</evidence>
<feature type="active site" evidence="6">
    <location>
        <position position="115"/>
    </location>
</feature>
<dbReference type="AlphaFoldDB" id="A0A9D1ENC9"/>
<proteinExistence type="inferred from homology"/>
<dbReference type="GO" id="GO:0005737">
    <property type="term" value="C:cytoplasm"/>
    <property type="evidence" value="ECO:0007669"/>
    <property type="project" value="UniProtKB-SubCell"/>
</dbReference>
<dbReference type="CDD" id="cd17896">
    <property type="entry name" value="AGPR_2_N"/>
    <property type="match status" value="1"/>
</dbReference>
<evidence type="ECO:0000256" key="2">
    <source>
        <dbReference type="ARBA" id="ARBA00022571"/>
    </source>
</evidence>
<dbReference type="EMBL" id="DVIR01000034">
    <property type="protein sequence ID" value="HIS24500.1"/>
    <property type="molecule type" value="Genomic_DNA"/>
</dbReference>
<keyword evidence="3 6" id="KW-0028">Amino-acid biosynthesis</keyword>
<evidence type="ECO:0000256" key="3">
    <source>
        <dbReference type="ARBA" id="ARBA00022605"/>
    </source>
</evidence>
<dbReference type="NCBIfam" id="TIGR01851">
    <property type="entry name" value="argC_other"/>
    <property type="match status" value="1"/>
</dbReference>
<comment type="pathway">
    <text evidence="6">Amino-acid biosynthesis; L-arginine biosynthesis; N(2)-acetyl-L-ornithine from L-glutamate: step 3/4.</text>
</comment>
<dbReference type="InterPro" id="IPR010136">
    <property type="entry name" value="AGPR_type-2"/>
</dbReference>
<accession>A0A9D1ENC9</accession>
<dbReference type="Pfam" id="PF01118">
    <property type="entry name" value="Semialdhyde_dh"/>
    <property type="match status" value="1"/>
</dbReference>